<feature type="region of interest" description="Disordered" evidence="1">
    <location>
        <begin position="281"/>
        <end position="303"/>
    </location>
</feature>
<evidence type="ECO:0000256" key="1">
    <source>
        <dbReference type="SAM" id="MobiDB-lite"/>
    </source>
</evidence>
<feature type="transmembrane region" description="Helical" evidence="2">
    <location>
        <begin position="138"/>
        <end position="164"/>
    </location>
</feature>
<keyword evidence="2" id="KW-0472">Membrane</keyword>
<evidence type="ECO:0000256" key="2">
    <source>
        <dbReference type="SAM" id="Phobius"/>
    </source>
</evidence>
<comment type="caution">
    <text evidence="3">The sequence shown here is derived from an EMBL/GenBank/DDBJ whole genome shotgun (WGS) entry which is preliminary data.</text>
</comment>
<organism evidence="3 4">
    <name type="scientific">Halobium salinum</name>
    <dbReference type="NCBI Taxonomy" id="1364940"/>
    <lineage>
        <taxon>Archaea</taxon>
        <taxon>Methanobacteriati</taxon>
        <taxon>Methanobacteriota</taxon>
        <taxon>Stenosarchaea group</taxon>
        <taxon>Halobacteria</taxon>
        <taxon>Halobacteriales</taxon>
        <taxon>Haloferacaceae</taxon>
        <taxon>Halobium</taxon>
    </lineage>
</organism>
<feature type="transmembrane region" description="Helical" evidence="2">
    <location>
        <begin position="170"/>
        <end position="198"/>
    </location>
</feature>
<evidence type="ECO:0008006" key="5">
    <source>
        <dbReference type="Google" id="ProtNLM"/>
    </source>
</evidence>
<dbReference type="EMBL" id="JBHSDS010000003">
    <property type="protein sequence ID" value="MFC4357246.1"/>
    <property type="molecule type" value="Genomic_DNA"/>
</dbReference>
<reference evidence="3 4" key="1">
    <citation type="journal article" date="2019" name="Int. J. Syst. Evol. Microbiol.">
        <title>The Global Catalogue of Microorganisms (GCM) 10K type strain sequencing project: providing services to taxonomists for standard genome sequencing and annotation.</title>
        <authorList>
            <consortium name="The Broad Institute Genomics Platform"/>
            <consortium name="The Broad Institute Genome Sequencing Center for Infectious Disease"/>
            <person name="Wu L."/>
            <person name="Ma J."/>
        </authorList>
    </citation>
    <scope>NUCLEOTIDE SEQUENCE [LARGE SCALE GENOMIC DNA]</scope>
    <source>
        <strain evidence="3 4">CGMCC 1.12553</strain>
    </source>
</reference>
<protein>
    <recommendedName>
        <fullName evidence="5">DUF4013 domain-containing protein</fullName>
    </recommendedName>
</protein>
<gene>
    <name evidence="3" type="ORF">ACFO0N_04695</name>
</gene>
<sequence>MPSFAERLEDGWERAASNLPLALVPFVVSLLQFDDIATVAAFDGVRLGVRFGLPGPVVGLWQFVNVPVRGATADTGLPVGVGPGSEVGAALGLLGVVLVVTPLYAAVTAALAAGYLGSVRTVLATGRYEFVEGVRRHFVPLFLYALAVLALQLALLVPALFLLGAGGFGAGYLLVVLAVPVFFALAYLFYAAPFLVVLRGAGLLDALRGSYELATDGGPYLRFAVGYCVLVVALSIVATPVVVGLGVAGVLFGAVATAPVSLTLAFTTVRFLADVDPQSPTFGVEPGSGPRLEDGFEGTDTAD</sequence>
<keyword evidence="4" id="KW-1185">Reference proteome</keyword>
<feature type="transmembrane region" description="Helical" evidence="2">
    <location>
        <begin position="249"/>
        <end position="273"/>
    </location>
</feature>
<dbReference type="RefSeq" id="WP_267622451.1">
    <property type="nucleotide sequence ID" value="NZ_JAODIW010000006.1"/>
</dbReference>
<feature type="transmembrane region" description="Helical" evidence="2">
    <location>
        <begin position="87"/>
        <end position="117"/>
    </location>
</feature>
<keyword evidence="2" id="KW-1133">Transmembrane helix</keyword>
<keyword evidence="2" id="KW-0812">Transmembrane</keyword>
<evidence type="ECO:0000313" key="4">
    <source>
        <dbReference type="Proteomes" id="UP001595921"/>
    </source>
</evidence>
<evidence type="ECO:0000313" key="3">
    <source>
        <dbReference type="EMBL" id="MFC4357246.1"/>
    </source>
</evidence>
<dbReference type="AlphaFoldDB" id="A0ABD5P9U8"/>
<proteinExistence type="predicted"/>
<dbReference type="Proteomes" id="UP001595921">
    <property type="component" value="Unassembled WGS sequence"/>
</dbReference>
<feature type="transmembrane region" description="Helical" evidence="2">
    <location>
        <begin position="219"/>
        <end position="243"/>
    </location>
</feature>
<accession>A0ABD5P9U8</accession>
<name>A0ABD5P9U8_9EURY</name>